<protein>
    <submittedName>
        <fullName evidence="2">Uncharacterized protein</fullName>
    </submittedName>
</protein>
<accession>A0A4S8L4Y5</accession>
<dbReference type="EMBL" id="ML179650">
    <property type="protein sequence ID" value="THU83637.1"/>
    <property type="molecule type" value="Genomic_DNA"/>
</dbReference>
<sequence length="271" mass="29162">MEGPADAEKEEPATGAETEGPATGVEEEEESIKPGKVQELNTGVREAPKMEWPATGVETERPATGVEMEGSAETEWLACAVMEGPTGAEMEGLAGAEPEGPSEMEVGLACVDVGRPGTELATRGLSTEARPAVSGLFAFEIIYATYKNSWNGRKAVDSSPGPYLFTAFRAERSSEPGVNRQYVYGRPRTSARRQEAGEGPFHLRALRKLCVEAINGSTTSVFDLDKRYNMIDGASGCCFPGLRSLANVMTLYKTGFEKARLHIILKFELDG</sequence>
<name>A0A4S8L4Y5_DENBC</name>
<dbReference type="AlphaFoldDB" id="A0A4S8L4Y5"/>
<evidence type="ECO:0000313" key="2">
    <source>
        <dbReference type="EMBL" id="THU83637.1"/>
    </source>
</evidence>
<reference evidence="2 3" key="1">
    <citation type="journal article" date="2019" name="Nat. Ecol. Evol.">
        <title>Megaphylogeny resolves global patterns of mushroom evolution.</title>
        <authorList>
            <person name="Varga T."/>
            <person name="Krizsan K."/>
            <person name="Foldi C."/>
            <person name="Dima B."/>
            <person name="Sanchez-Garcia M."/>
            <person name="Sanchez-Ramirez S."/>
            <person name="Szollosi G.J."/>
            <person name="Szarkandi J.G."/>
            <person name="Papp V."/>
            <person name="Albert L."/>
            <person name="Andreopoulos W."/>
            <person name="Angelini C."/>
            <person name="Antonin V."/>
            <person name="Barry K.W."/>
            <person name="Bougher N.L."/>
            <person name="Buchanan P."/>
            <person name="Buyck B."/>
            <person name="Bense V."/>
            <person name="Catcheside P."/>
            <person name="Chovatia M."/>
            <person name="Cooper J."/>
            <person name="Damon W."/>
            <person name="Desjardin D."/>
            <person name="Finy P."/>
            <person name="Geml J."/>
            <person name="Haridas S."/>
            <person name="Hughes K."/>
            <person name="Justo A."/>
            <person name="Karasinski D."/>
            <person name="Kautmanova I."/>
            <person name="Kiss B."/>
            <person name="Kocsube S."/>
            <person name="Kotiranta H."/>
            <person name="LaButti K.M."/>
            <person name="Lechner B.E."/>
            <person name="Liimatainen K."/>
            <person name="Lipzen A."/>
            <person name="Lukacs Z."/>
            <person name="Mihaltcheva S."/>
            <person name="Morgado L.N."/>
            <person name="Niskanen T."/>
            <person name="Noordeloos M.E."/>
            <person name="Ohm R.A."/>
            <person name="Ortiz-Santana B."/>
            <person name="Ovrebo C."/>
            <person name="Racz N."/>
            <person name="Riley R."/>
            <person name="Savchenko A."/>
            <person name="Shiryaev A."/>
            <person name="Soop K."/>
            <person name="Spirin V."/>
            <person name="Szebenyi C."/>
            <person name="Tomsovsky M."/>
            <person name="Tulloss R.E."/>
            <person name="Uehling J."/>
            <person name="Grigoriev I.V."/>
            <person name="Vagvolgyi C."/>
            <person name="Papp T."/>
            <person name="Martin F.M."/>
            <person name="Miettinen O."/>
            <person name="Hibbett D.S."/>
            <person name="Nagy L.G."/>
        </authorList>
    </citation>
    <scope>NUCLEOTIDE SEQUENCE [LARGE SCALE GENOMIC DNA]</scope>
    <source>
        <strain evidence="2 3">CBS 962.96</strain>
    </source>
</reference>
<keyword evidence="3" id="KW-1185">Reference proteome</keyword>
<evidence type="ECO:0000313" key="3">
    <source>
        <dbReference type="Proteomes" id="UP000297245"/>
    </source>
</evidence>
<dbReference type="Proteomes" id="UP000297245">
    <property type="component" value="Unassembled WGS sequence"/>
</dbReference>
<gene>
    <name evidence="2" type="ORF">K435DRAFT_843965</name>
</gene>
<feature type="region of interest" description="Disordered" evidence="1">
    <location>
        <begin position="1"/>
        <end position="51"/>
    </location>
</feature>
<proteinExistence type="predicted"/>
<feature type="compositionally biased region" description="Basic and acidic residues" evidence="1">
    <location>
        <begin position="1"/>
        <end position="12"/>
    </location>
</feature>
<organism evidence="2 3">
    <name type="scientific">Dendrothele bispora (strain CBS 962.96)</name>
    <dbReference type="NCBI Taxonomy" id="1314807"/>
    <lineage>
        <taxon>Eukaryota</taxon>
        <taxon>Fungi</taxon>
        <taxon>Dikarya</taxon>
        <taxon>Basidiomycota</taxon>
        <taxon>Agaricomycotina</taxon>
        <taxon>Agaricomycetes</taxon>
        <taxon>Agaricomycetidae</taxon>
        <taxon>Agaricales</taxon>
        <taxon>Agaricales incertae sedis</taxon>
        <taxon>Dendrothele</taxon>
    </lineage>
</organism>
<evidence type="ECO:0000256" key="1">
    <source>
        <dbReference type="SAM" id="MobiDB-lite"/>
    </source>
</evidence>
<feature type="compositionally biased region" description="Low complexity" evidence="1">
    <location>
        <begin position="13"/>
        <end position="24"/>
    </location>
</feature>